<dbReference type="EMBL" id="RHHS01000008">
    <property type="protein sequence ID" value="RNB61195.1"/>
    <property type="molecule type" value="Genomic_DNA"/>
</dbReference>
<comment type="caution">
    <text evidence="2">The sequence shown here is derived from an EMBL/GenBank/DDBJ whole genome shotgun (WGS) entry which is preliminary data.</text>
</comment>
<organism evidence="2 3">
    <name type="scientific">Brevibacillus gelatini</name>
    <dbReference type="NCBI Taxonomy" id="1655277"/>
    <lineage>
        <taxon>Bacteria</taxon>
        <taxon>Bacillati</taxon>
        <taxon>Bacillota</taxon>
        <taxon>Bacilli</taxon>
        <taxon>Bacillales</taxon>
        <taxon>Paenibacillaceae</taxon>
        <taxon>Brevibacillus</taxon>
    </lineage>
</organism>
<keyword evidence="3" id="KW-1185">Reference proteome</keyword>
<dbReference type="SUPFAM" id="SSF101307">
    <property type="entry name" value="YutG-like"/>
    <property type="match status" value="1"/>
</dbReference>
<protein>
    <submittedName>
        <fullName evidence="2">Phosphatidylglycerophosphatase A</fullName>
    </submittedName>
</protein>
<dbReference type="PIRSF" id="PIRSF019587">
    <property type="entry name" value="PGPase"/>
    <property type="match status" value="1"/>
</dbReference>
<dbReference type="Proteomes" id="UP000268829">
    <property type="component" value="Unassembled WGS sequence"/>
</dbReference>
<sequence length="173" mass="19281">MIEHPLNSESCLAVVIELLGKRGVTLDDIAEIVFFLQTEYVPDLTMELCLESVMSVLKKREVQNALLTGIQLDMLAEQKQLLPPLQEIIETDEPLYGVDEVLALAIVNLYGSIGFTNFGYVDKLKHGKLAQLNDKRFGVHTFLDDLVGAIAAAASSRIAHRQKQQEECLEREA</sequence>
<dbReference type="InterPro" id="IPR026038">
    <property type="entry name" value="Put_PGPase"/>
</dbReference>
<evidence type="ECO:0000313" key="3">
    <source>
        <dbReference type="Proteomes" id="UP000268829"/>
    </source>
</evidence>
<dbReference type="InterPro" id="IPR036681">
    <property type="entry name" value="PgpA-like_sf"/>
</dbReference>
<dbReference type="CDD" id="cd06971">
    <property type="entry name" value="PgpA"/>
    <property type="match status" value="1"/>
</dbReference>
<reference evidence="2 3" key="1">
    <citation type="submission" date="2018-10" db="EMBL/GenBank/DDBJ databases">
        <title>Phylogenomics of Brevibacillus.</title>
        <authorList>
            <person name="Dunlap C."/>
        </authorList>
    </citation>
    <scope>NUCLEOTIDE SEQUENCE [LARGE SCALE GENOMIC DNA]</scope>
    <source>
        <strain evidence="2 3">DSM 100115</strain>
    </source>
</reference>
<evidence type="ECO:0000259" key="1">
    <source>
        <dbReference type="Pfam" id="PF04608"/>
    </source>
</evidence>
<dbReference type="InterPro" id="IPR007686">
    <property type="entry name" value="YutG/PgpA"/>
</dbReference>
<dbReference type="Gene3D" id="1.10.3760.10">
    <property type="entry name" value="PgpA-like"/>
    <property type="match status" value="1"/>
</dbReference>
<evidence type="ECO:0000313" key="2">
    <source>
        <dbReference type="EMBL" id="RNB61195.1"/>
    </source>
</evidence>
<dbReference type="AlphaFoldDB" id="A0A3M8BE79"/>
<accession>A0A3M8BE79</accession>
<dbReference type="RefSeq" id="WP_122903144.1">
    <property type="nucleotide sequence ID" value="NZ_CP154342.1"/>
</dbReference>
<name>A0A3M8BE79_9BACL</name>
<dbReference type="Pfam" id="PF04608">
    <property type="entry name" value="PgpA"/>
    <property type="match status" value="1"/>
</dbReference>
<feature type="domain" description="YutG/PgpA" evidence="1">
    <location>
        <begin position="28"/>
        <end position="159"/>
    </location>
</feature>
<dbReference type="GO" id="GO:0006629">
    <property type="term" value="P:lipid metabolic process"/>
    <property type="evidence" value="ECO:0007669"/>
    <property type="project" value="InterPro"/>
</dbReference>
<dbReference type="OrthoDB" id="9793244at2"/>
<dbReference type="GO" id="GO:0008962">
    <property type="term" value="F:phosphatidylglycerophosphatase activity"/>
    <property type="evidence" value="ECO:0007669"/>
    <property type="project" value="InterPro"/>
</dbReference>
<gene>
    <name evidence="2" type="ORF">EDM57_02215</name>
</gene>
<proteinExistence type="predicted"/>